<reference evidence="1 2" key="1">
    <citation type="submission" date="2020-12" db="EMBL/GenBank/DDBJ databases">
        <authorList>
            <person name="Lu T."/>
            <person name="Wang Q."/>
            <person name="Han X."/>
        </authorList>
    </citation>
    <scope>NUCLEOTIDE SEQUENCE [LARGE SCALE GENOMIC DNA]</scope>
    <source>
        <strain evidence="1 2">WQ 585</strain>
    </source>
</reference>
<evidence type="ECO:0000313" key="2">
    <source>
        <dbReference type="Proteomes" id="UP000635316"/>
    </source>
</evidence>
<evidence type="ECO:0008006" key="3">
    <source>
        <dbReference type="Google" id="ProtNLM"/>
    </source>
</evidence>
<dbReference type="RefSeq" id="WP_200234549.1">
    <property type="nucleotide sequence ID" value="NZ_JAENGP010000004.1"/>
</dbReference>
<comment type="caution">
    <text evidence="1">The sequence shown here is derived from an EMBL/GenBank/DDBJ whole genome shotgun (WGS) entry which is preliminary data.</text>
</comment>
<dbReference type="EMBL" id="JAENGP010000004">
    <property type="protein sequence ID" value="MBK1780555.1"/>
    <property type="molecule type" value="Genomic_DNA"/>
</dbReference>
<accession>A0ABS1EDY8</accession>
<protein>
    <recommendedName>
        <fullName evidence="3">Tip attachment protein J domain-containing protein</fullName>
    </recommendedName>
</protein>
<keyword evidence="2" id="KW-1185">Reference proteome</keyword>
<name>A0ABS1EDY8_9BURK</name>
<sequence>MREPVTFVEIDQDFCAHSFGVSPCAAALGPQGKCFNTLKTCQDEVNFNPEPLTLTFSLKGQANTPGIYAIPSVMSVSTAPTVINPGGGSRQSGPLGMRASLTVSFEDAPHSDNLVDKYAGTRGYDALNRGTFWGKWLARAPYYNNRIIRVRDGYAGQPLAEMTTRTYIIDKITGPDRGKVTVTAKDMLKLADDDKSQAPKPSNGELIIDYTAEDPITELRVTGADAGEYPAPGVVRVGRELMSYTGVTTVSETEIELTGISRAVMGSEQKQHKLKDRVQLCLQYDGIRVDEIIYDLLTEYGSVDPDWIDYDAWQAEAGLWLQQYTFTGIITEPTGVTSLISELAEQSLTHVWWDERQQKILLETIKPPIYEDVPRINDSKNIISDSVKIKVEPKARVSQVWVFFGQIDPTEKITNEENFARLRVRADLEAESDQQYGDSNIRKIYSRWIETEAQAINITTRLLNRFRDMPKYVTLELDSKDRHFWTGDIVDMTHIAIVDFTGEPQETRYQIISAEEVEPGHKTEYVLEKYEYEIGLLFGRWMANNAPDYDGATEEQRFLGMWWGNVNGEQEDGKKYLWS</sequence>
<proteinExistence type="predicted"/>
<dbReference type="Proteomes" id="UP000635316">
    <property type="component" value="Unassembled WGS sequence"/>
</dbReference>
<gene>
    <name evidence="1" type="ORF">JHL22_04935</name>
</gene>
<evidence type="ECO:0000313" key="1">
    <source>
        <dbReference type="EMBL" id="MBK1780555.1"/>
    </source>
</evidence>
<organism evidence="1 2">
    <name type="scientific">Advenella mandrilli</name>
    <dbReference type="NCBI Taxonomy" id="2800330"/>
    <lineage>
        <taxon>Bacteria</taxon>
        <taxon>Pseudomonadati</taxon>
        <taxon>Pseudomonadota</taxon>
        <taxon>Betaproteobacteria</taxon>
        <taxon>Burkholderiales</taxon>
        <taxon>Alcaligenaceae</taxon>
    </lineage>
</organism>